<protein>
    <submittedName>
        <fullName evidence="1">Uncharacterized protein</fullName>
    </submittedName>
</protein>
<keyword evidence="2" id="KW-1185">Reference proteome</keyword>
<name>A0ACC1MYF1_9HYPO</name>
<evidence type="ECO:0000313" key="1">
    <source>
        <dbReference type="EMBL" id="KAJ2971659.1"/>
    </source>
</evidence>
<accession>A0ACC1MYF1</accession>
<dbReference type="EMBL" id="JANJQO010001299">
    <property type="protein sequence ID" value="KAJ2971659.1"/>
    <property type="molecule type" value="Genomic_DNA"/>
</dbReference>
<reference evidence="1" key="1">
    <citation type="submission" date="2022-08" db="EMBL/GenBank/DDBJ databases">
        <title>Genome Sequence of Lecanicillium fungicola.</title>
        <authorList>
            <person name="Buettner E."/>
        </authorList>
    </citation>
    <scope>NUCLEOTIDE SEQUENCE</scope>
    <source>
        <strain evidence="1">Babe33</strain>
    </source>
</reference>
<evidence type="ECO:0000313" key="2">
    <source>
        <dbReference type="Proteomes" id="UP001143910"/>
    </source>
</evidence>
<proteinExistence type="predicted"/>
<organism evidence="1 2">
    <name type="scientific">Zarea fungicola</name>
    <dbReference type="NCBI Taxonomy" id="93591"/>
    <lineage>
        <taxon>Eukaryota</taxon>
        <taxon>Fungi</taxon>
        <taxon>Dikarya</taxon>
        <taxon>Ascomycota</taxon>
        <taxon>Pezizomycotina</taxon>
        <taxon>Sordariomycetes</taxon>
        <taxon>Hypocreomycetidae</taxon>
        <taxon>Hypocreales</taxon>
        <taxon>Cordycipitaceae</taxon>
        <taxon>Zarea</taxon>
    </lineage>
</organism>
<gene>
    <name evidence="1" type="ORF">NQ176_g7582</name>
</gene>
<sequence length="652" mass="73633">MPGRPLLFDFRGPKETICRACLLSLPKRTPQAWTAAYSSAAIRRRAAPRAVTRSVAPMRTARSQPRARNSDGSIEDYMATSAEAAASANCISESDIGVRFFEQSGQKRQQLSGEKSFQKSMNGLDSNDLREALEDMKNTIKGTEERKAFSEVMDQLDKVFSQIEGGKDLDKFTQQMDEYSKSIDRKLAEATSDLPQEVRENMNFDLPELSTELPLPLRGMKSSSPQVLEGPWTLNQRRKIFRLNTAISQVNRDLQQMAGPAKKNIVAIYKAYHAARLTLAHSWSHVPVDVWDFLWKIFSAEEDINMHRLAHISMLARDMSEAKVPFSPSQQLLAIEAMFMEGWEEKAIDSWKRCMGTLGQESAQTYKDFWELGVRMHCRTGNLEQAQRSANKLLEKQMDPRILLPLIRSLAEQNTEQGKQQAWTIYRQMRDLLGRSMKLSDYDKVVACFLTTGQTENALYAFVDMMSDGQIDLTVQKYMPSVVANKFFLGKWLKRLIGAGDLDGAYSVVEFMRTKGVEASPIHLNGLIGAWQRSGGAQDLETSEKVAWEMIDNRIKFVKARKERSANQPKASKTPSKAANSAPSPLPRATLETFSILAENYRLRELHGQQEALWDAFRDAEISPDAFMMNQLLDKASSQTRTHSALCGRRSP</sequence>
<dbReference type="Proteomes" id="UP001143910">
    <property type="component" value="Unassembled WGS sequence"/>
</dbReference>
<comment type="caution">
    <text evidence="1">The sequence shown here is derived from an EMBL/GenBank/DDBJ whole genome shotgun (WGS) entry which is preliminary data.</text>
</comment>